<dbReference type="InterPro" id="IPR050704">
    <property type="entry name" value="Peptidase_C85-like"/>
</dbReference>
<dbReference type="OrthoDB" id="415023at2759"/>
<accession>U6GHQ2</accession>
<dbReference type="Gene3D" id="3.90.70.80">
    <property type="match status" value="1"/>
</dbReference>
<dbReference type="GO" id="GO:0004843">
    <property type="term" value="F:cysteine-type deubiquitinase activity"/>
    <property type="evidence" value="ECO:0007669"/>
    <property type="project" value="TreeGrafter"/>
</dbReference>
<feature type="domain" description="OTU" evidence="2">
    <location>
        <begin position="416"/>
        <end position="552"/>
    </location>
</feature>
<protein>
    <submittedName>
        <fullName evidence="3">OTU-like cysteine protease domain-containing protein, putative</fullName>
    </submittedName>
</protein>
<feature type="region of interest" description="Disordered" evidence="1">
    <location>
        <begin position="746"/>
        <end position="772"/>
    </location>
</feature>
<dbReference type="SUPFAM" id="SSF54001">
    <property type="entry name" value="Cysteine proteinases"/>
    <property type="match status" value="1"/>
</dbReference>
<evidence type="ECO:0000259" key="2">
    <source>
        <dbReference type="PROSITE" id="PS50802"/>
    </source>
</evidence>
<organism evidence="3 4">
    <name type="scientific">Eimeria acervulina</name>
    <name type="common">Coccidian parasite</name>
    <dbReference type="NCBI Taxonomy" id="5801"/>
    <lineage>
        <taxon>Eukaryota</taxon>
        <taxon>Sar</taxon>
        <taxon>Alveolata</taxon>
        <taxon>Apicomplexa</taxon>
        <taxon>Conoidasida</taxon>
        <taxon>Coccidia</taxon>
        <taxon>Eucoccidiorida</taxon>
        <taxon>Eimeriorina</taxon>
        <taxon>Eimeriidae</taxon>
        <taxon>Eimeria</taxon>
    </lineage>
</organism>
<feature type="compositionally biased region" description="Polar residues" evidence="1">
    <location>
        <begin position="214"/>
        <end position="223"/>
    </location>
</feature>
<dbReference type="VEuPathDB" id="ToxoDB:EAH_00011890"/>
<dbReference type="Pfam" id="PF02338">
    <property type="entry name" value="OTU"/>
    <property type="match status" value="1"/>
</dbReference>
<dbReference type="PROSITE" id="PS50802">
    <property type="entry name" value="OTU"/>
    <property type="match status" value="1"/>
</dbReference>
<reference evidence="3" key="2">
    <citation type="submission" date="2013-10" db="EMBL/GenBank/DDBJ databases">
        <authorList>
            <person name="Aslett M."/>
        </authorList>
    </citation>
    <scope>NUCLEOTIDE SEQUENCE</scope>
    <source>
        <strain evidence="3">Houghton</strain>
    </source>
</reference>
<dbReference type="GeneID" id="25269259"/>
<feature type="region of interest" description="Disordered" evidence="1">
    <location>
        <begin position="889"/>
        <end position="941"/>
    </location>
</feature>
<dbReference type="OMA" id="TRECEGD"/>
<keyword evidence="4" id="KW-1185">Reference proteome</keyword>
<reference evidence="3" key="1">
    <citation type="submission" date="2013-10" db="EMBL/GenBank/DDBJ databases">
        <title>Genomic analysis of the causative agents of coccidiosis in chickens.</title>
        <authorList>
            <person name="Reid A.J."/>
            <person name="Blake D."/>
            <person name="Billington K."/>
            <person name="Browne H."/>
            <person name="Dunn M."/>
            <person name="Hung S."/>
            <person name="Kawahara F."/>
            <person name="Miranda-Saavedra D."/>
            <person name="Mourier T."/>
            <person name="Nagra H."/>
            <person name="Otto T.D."/>
            <person name="Rawlings N."/>
            <person name="Sanchez A."/>
            <person name="Sanders M."/>
            <person name="Subramaniam C."/>
            <person name="Tay Y."/>
            <person name="Dear P."/>
            <person name="Doerig C."/>
            <person name="Gruber A."/>
            <person name="Parkinson J."/>
            <person name="Shirley M."/>
            <person name="Wan K.L."/>
            <person name="Berriman M."/>
            <person name="Tomley F."/>
            <person name="Pain A."/>
        </authorList>
    </citation>
    <scope>NUCLEOTIDE SEQUENCE</scope>
    <source>
        <strain evidence="3">Houghton</strain>
    </source>
</reference>
<dbReference type="EMBL" id="HG671066">
    <property type="protein sequence ID" value="CDI79700.1"/>
    <property type="molecule type" value="Genomic_DNA"/>
</dbReference>
<feature type="region of interest" description="Disordered" evidence="1">
    <location>
        <begin position="582"/>
        <end position="605"/>
    </location>
</feature>
<dbReference type="InterPro" id="IPR003323">
    <property type="entry name" value="OTU_dom"/>
</dbReference>
<feature type="compositionally biased region" description="Low complexity" evidence="1">
    <location>
        <begin position="289"/>
        <end position="301"/>
    </location>
</feature>
<proteinExistence type="predicted"/>
<dbReference type="Proteomes" id="UP000018050">
    <property type="component" value="Unassembled WGS sequence"/>
</dbReference>
<evidence type="ECO:0000256" key="1">
    <source>
        <dbReference type="SAM" id="MobiDB-lite"/>
    </source>
</evidence>
<dbReference type="PANTHER" id="PTHR12419">
    <property type="entry name" value="OTU DOMAIN CONTAINING PROTEIN"/>
    <property type="match status" value="1"/>
</dbReference>
<sequence>MIAGDAQQHSDSPSCAVSVTAGYGAFALVEGTEGFRLGDDLEPTQVVHIACHCCKTANTLICSKGPDGAWLLRHAPATARTLPAASGRDIEDHANPTLLETGGDLGHGTGGATDGDSWATDPEKKRGQEGSVKVAMHSPSDSSSQQTSGSLGEKEGGDVGAPQERQPGALPREAVQPVAAAAAVVAGTSVLAIAAPEPKRDATKATSRLRLLARNSNSSTCSSWEGDPRAVDEPSSPPLGVPVPIQTTPNNKFTPPATLSREQQKDQQQLYHPGTQKASKAVLPQQHPSAARSCSSSSRKSQQIHEEVIQQGVAGVDEHQHHCSGCRDTRKKAHSDGETSEGSLKLAAIKELQQSPKPKQPPHLEAVPQGAEGEARQCTATGSSCTENGGSSGSNRSHSSKQAQQGSTIAAMAPYMLTRECEGDGNCLYRAFSDQLYGSQEHHLFLRRLAVDVMLRCKDTFEAFVDESEGPFERWLQTKRTYGEWADYREMHALLLLFGTPIFVFDEHLQLLQAFEPDAEKRRPPSQEGEIHTPFRLMWHGKLGHYTSLHYVKEGFPIARGHTIGELEAEGLARLVLSVASGGSSDSSGRDVASKSSTDPAGTPAGLEEEALAECLQVSAQDLAGIAAEQEVILATIKKQRLQQLVPQTTKIVNELWREAKKEQEAWTTRMAKGVRCPPLVPSAMDSSQRHSMVGNFTERRLAPSAVAASAEAADNSTTNVHAYGHSGRGYAGSSGVAGPPIGAPCAGSGGSPGGELQQTGGPPGGLWRENRPGQIVRYDRPQQQMWQEQLRVRQQASVTASPPIACHSQGPPGPVLIASSVGPALVTPTAQGLRVSTTPRSFAYTHHLAPHNEVVEQQLHYVRLPEGRLVLAPSGVLGPARHATLQQQRQSGQQPAQLLPARAAAANGQRQSASSSSNSQKDEVPWFVGWLGNGNKSHGR</sequence>
<keyword evidence="3" id="KW-0645">Protease</keyword>
<feature type="compositionally biased region" description="Low complexity" evidence="1">
    <location>
        <begin position="594"/>
        <end position="605"/>
    </location>
</feature>
<name>U6GHQ2_EIMAC</name>
<evidence type="ECO:0000313" key="4">
    <source>
        <dbReference type="Proteomes" id="UP000018050"/>
    </source>
</evidence>
<feature type="region of interest" description="Disordered" evidence="1">
    <location>
        <begin position="354"/>
        <end position="406"/>
    </location>
</feature>
<dbReference type="InterPro" id="IPR038765">
    <property type="entry name" value="Papain-like_cys_pep_sf"/>
</dbReference>
<feature type="compositionally biased region" description="Polar residues" evidence="1">
    <location>
        <begin position="378"/>
        <end position="387"/>
    </location>
</feature>
<feature type="region of interest" description="Disordered" evidence="1">
    <location>
        <begin position="198"/>
        <end position="342"/>
    </location>
</feature>
<dbReference type="GO" id="GO:0016579">
    <property type="term" value="P:protein deubiquitination"/>
    <property type="evidence" value="ECO:0007669"/>
    <property type="project" value="TreeGrafter"/>
</dbReference>
<feature type="compositionally biased region" description="Low complexity" evidence="1">
    <location>
        <begin position="138"/>
        <end position="150"/>
    </location>
</feature>
<dbReference type="CDD" id="cd22744">
    <property type="entry name" value="OTU"/>
    <property type="match status" value="1"/>
</dbReference>
<dbReference type="RefSeq" id="XP_013250246.1">
    <property type="nucleotide sequence ID" value="XM_013394792.1"/>
</dbReference>
<feature type="compositionally biased region" description="Basic and acidic residues" evidence="1">
    <location>
        <begin position="316"/>
        <end position="328"/>
    </location>
</feature>
<dbReference type="GO" id="GO:0006508">
    <property type="term" value="P:proteolysis"/>
    <property type="evidence" value="ECO:0007669"/>
    <property type="project" value="UniProtKB-KW"/>
</dbReference>
<keyword evidence="3" id="KW-0378">Hydrolase</keyword>
<feature type="region of interest" description="Disordered" evidence="1">
    <location>
        <begin position="83"/>
        <end position="174"/>
    </location>
</feature>
<evidence type="ECO:0000313" key="3">
    <source>
        <dbReference type="EMBL" id="CDI79700.1"/>
    </source>
</evidence>
<feature type="compositionally biased region" description="Gly residues" evidence="1">
    <location>
        <begin position="103"/>
        <end position="113"/>
    </location>
</feature>
<gene>
    <name evidence="3" type="ORF">EAH_00011890</name>
</gene>
<feature type="compositionally biased region" description="Low complexity" evidence="1">
    <location>
        <begin position="889"/>
        <end position="920"/>
    </location>
</feature>
<dbReference type="AlphaFoldDB" id="U6GHQ2"/>